<feature type="transmembrane region" description="Helical" evidence="6">
    <location>
        <begin position="28"/>
        <end position="52"/>
    </location>
</feature>
<dbReference type="OrthoDB" id="4521223at2759"/>
<dbReference type="EMBL" id="CDHN01000004">
    <property type="protein sequence ID" value="CEJ91935.1"/>
    <property type="molecule type" value="Genomic_DNA"/>
</dbReference>
<dbReference type="GO" id="GO:0016020">
    <property type="term" value="C:membrane"/>
    <property type="evidence" value="ECO:0007669"/>
    <property type="project" value="UniProtKB-SubCell"/>
</dbReference>
<feature type="transmembrane region" description="Helical" evidence="6">
    <location>
        <begin position="94"/>
        <end position="116"/>
    </location>
</feature>
<reference evidence="7 8" key="1">
    <citation type="journal article" date="2015" name="Genome Announc.">
        <title>Draft Genome Sequence and Gene Annotation of the Entomopathogenic Fungus Verticillium hemipterigenum.</title>
        <authorList>
            <person name="Horn F."/>
            <person name="Habel A."/>
            <person name="Scharf D.H."/>
            <person name="Dworschak J."/>
            <person name="Brakhage A.A."/>
            <person name="Guthke R."/>
            <person name="Hertweck C."/>
            <person name="Linde J."/>
        </authorList>
    </citation>
    <scope>NUCLEOTIDE SEQUENCE [LARGE SCALE GENOMIC DNA]</scope>
</reference>
<keyword evidence="4 6" id="KW-0472">Membrane</keyword>
<comment type="subcellular location">
    <subcellularLocation>
        <location evidence="1">Membrane</location>
        <topology evidence="1">Multi-pass membrane protein</topology>
    </subcellularLocation>
</comment>
<proteinExistence type="predicted"/>
<evidence type="ECO:0000256" key="2">
    <source>
        <dbReference type="ARBA" id="ARBA00022692"/>
    </source>
</evidence>
<evidence type="ECO:0000256" key="1">
    <source>
        <dbReference type="ARBA" id="ARBA00004141"/>
    </source>
</evidence>
<dbReference type="STRING" id="1531966.A0A0A1TLN1"/>
<evidence type="ECO:0000256" key="5">
    <source>
        <dbReference type="SAM" id="MobiDB-lite"/>
    </source>
</evidence>
<keyword evidence="3 6" id="KW-1133">Transmembrane helix</keyword>
<feature type="transmembrane region" description="Helical" evidence="6">
    <location>
        <begin position="64"/>
        <end position="82"/>
    </location>
</feature>
<evidence type="ECO:0008006" key="9">
    <source>
        <dbReference type="Google" id="ProtNLM"/>
    </source>
</evidence>
<dbReference type="AlphaFoldDB" id="A0A0A1TLN1"/>
<name>A0A0A1TLN1_9HYPO</name>
<accession>A0A0A1TLN1</accession>
<evidence type="ECO:0000313" key="7">
    <source>
        <dbReference type="EMBL" id="CEJ91935.1"/>
    </source>
</evidence>
<dbReference type="PANTHER" id="PTHR31465:SF1">
    <property type="entry name" value="PROTEIN RTA1-RELATED"/>
    <property type="match status" value="1"/>
</dbReference>
<dbReference type="InterPro" id="IPR007568">
    <property type="entry name" value="RTA1"/>
</dbReference>
<feature type="region of interest" description="Disordered" evidence="5">
    <location>
        <begin position="1"/>
        <end position="20"/>
    </location>
</feature>
<evidence type="ECO:0000313" key="8">
    <source>
        <dbReference type="Proteomes" id="UP000039046"/>
    </source>
</evidence>
<dbReference type="PANTHER" id="PTHR31465">
    <property type="entry name" value="PROTEIN RTA1-RELATED"/>
    <property type="match status" value="1"/>
</dbReference>
<evidence type="ECO:0000256" key="6">
    <source>
        <dbReference type="SAM" id="Phobius"/>
    </source>
</evidence>
<sequence length="162" mass="18196">MTQATSDQVPGYRDPNFPNPDGPMDTPIIIYGYTPSFALAVFAAVWFSAAFVVHCTEAIRYRSWWFIPFTIGLALEVVGYIARCLSSKSDPYNLIYYIINYFFIVTAPVVMSASIYTILSTLINHLGREYSALPPRVILWFFISSDVVATIVQRASPIKSFA</sequence>
<organism evidence="7 8">
    <name type="scientific">[Torrubiella] hemipterigena</name>
    <dbReference type="NCBI Taxonomy" id="1531966"/>
    <lineage>
        <taxon>Eukaryota</taxon>
        <taxon>Fungi</taxon>
        <taxon>Dikarya</taxon>
        <taxon>Ascomycota</taxon>
        <taxon>Pezizomycotina</taxon>
        <taxon>Sordariomycetes</taxon>
        <taxon>Hypocreomycetidae</taxon>
        <taxon>Hypocreales</taxon>
        <taxon>Clavicipitaceae</taxon>
        <taxon>Clavicipitaceae incertae sedis</taxon>
        <taxon>'Torrubiella' clade</taxon>
    </lineage>
</organism>
<gene>
    <name evidence="7" type="ORF">VHEMI07617</name>
</gene>
<evidence type="ECO:0000256" key="3">
    <source>
        <dbReference type="ARBA" id="ARBA00022989"/>
    </source>
</evidence>
<dbReference type="HOGENOM" id="CLU_033465_9_0_1"/>
<keyword evidence="8" id="KW-1185">Reference proteome</keyword>
<protein>
    <recommendedName>
        <fullName evidence="9">RTA1 domain protein</fullName>
    </recommendedName>
</protein>
<evidence type="ECO:0000256" key="4">
    <source>
        <dbReference type="ARBA" id="ARBA00023136"/>
    </source>
</evidence>
<dbReference type="Proteomes" id="UP000039046">
    <property type="component" value="Unassembled WGS sequence"/>
</dbReference>
<dbReference type="Pfam" id="PF04479">
    <property type="entry name" value="RTA1"/>
    <property type="match status" value="1"/>
</dbReference>
<keyword evidence="2 6" id="KW-0812">Transmembrane</keyword>